<dbReference type="Proteomes" id="UP001557470">
    <property type="component" value="Unassembled WGS sequence"/>
</dbReference>
<reference evidence="21 22" key="1">
    <citation type="submission" date="2024-06" db="EMBL/GenBank/DDBJ databases">
        <authorList>
            <person name="Pan Q."/>
            <person name="Wen M."/>
            <person name="Jouanno E."/>
            <person name="Zahm M."/>
            <person name="Klopp C."/>
            <person name="Cabau C."/>
            <person name="Louis A."/>
            <person name="Berthelot C."/>
            <person name="Parey E."/>
            <person name="Roest Crollius H."/>
            <person name="Montfort J."/>
            <person name="Robinson-Rechavi M."/>
            <person name="Bouchez O."/>
            <person name="Lampietro C."/>
            <person name="Lopez Roques C."/>
            <person name="Donnadieu C."/>
            <person name="Postlethwait J."/>
            <person name="Bobe J."/>
            <person name="Verreycken H."/>
            <person name="Guiguen Y."/>
        </authorList>
    </citation>
    <scope>NUCLEOTIDE SEQUENCE [LARGE SCALE GENOMIC DNA]</scope>
    <source>
        <strain evidence="21">Up_M1</strain>
        <tissue evidence="21">Testis</tissue>
    </source>
</reference>
<dbReference type="Gene3D" id="2.130.10.10">
    <property type="entry name" value="YVTN repeat-like/Quinoprotein amine dehydrogenase"/>
    <property type="match status" value="2"/>
</dbReference>
<feature type="compositionally biased region" description="Low complexity" evidence="19">
    <location>
        <begin position="179"/>
        <end position="188"/>
    </location>
</feature>
<feature type="domain" description="BEACH" evidence="20">
    <location>
        <begin position="320"/>
        <end position="621"/>
    </location>
</feature>
<accession>A0ABD0X094</accession>
<dbReference type="GO" id="GO:0005739">
    <property type="term" value="C:mitochondrion"/>
    <property type="evidence" value="ECO:0007669"/>
    <property type="project" value="UniProtKB-SubCell"/>
</dbReference>
<dbReference type="PANTHER" id="PTHR44662:SF1">
    <property type="entry name" value="WD REPEAT-CONTAINING PROTEIN 81"/>
    <property type="match status" value="1"/>
</dbReference>
<dbReference type="InterPro" id="IPR036322">
    <property type="entry name" value="WD40_repeat_dom_sf"/>
</dbReference>
<dbReference type="Pfam" id="PF00400">
    <property type="entry name" value="WD40"/>
    <property type="match status" value="1"/>
</dbReference>
<dbReference type="EMBL" id="JAGEUA010000006">
    <property type="protein sequence ID" value="KAL0973221.1"/>
    <property type="molecule type" value="Genomic_DNA"/>
</dbReference>
<feature type="compositionally biased region" description="Gly residues" evidence="19">
    <location>
        <begin position="1150"/>
        <end position="1159"/>
    </location>
</feature>
<dbReference type="GO" id="GO:0005765">
    <property type="term" value="C:lysosomal membrane"/>
    <property type="evidence" value="ECO:0007669"/>
    <property type="project" value="UniProtKB-SubCell"/>
</dbReference>
<evidence type="ECO:0000256" key="16">
    <source>
        <dbReference type="ARBA" id="ARBA00060735"/>
    </source>
</evidence>
<feature type="compositionally biased region" description="Acidic residues" evidence="19">
    <location>
        <begin position="1082"/>
        <end position="1093"/>
    </location>
</feature>
<evidence type="ECO:0000256" key="11">
    <source>
        <dbReference type="ARBA" id="ARBA00022946"/>
    </source>
</evidence>
<keyword evidence="9" id="KW-0677">Repeat</keyword>
<feature type="region of interest" description="Disordered" evidence="19">
    <location>
        <begin position="1146"/>
        <end position="1251"/>
    </location>
</feature>
<dbReference type="InterPro" id="IPR036372">
    <property type="entry name" value="BEACH_dom_sf"/>
</dbReference>
<dbReference type="SMART" id="SM00320">
    <property type="entry name" value="WD40"/>
    <property type="match status" value="7"/>
</dbReference>
<dbReference type="SUPFAM" id="SSF81837">
    <property type="entry name" value="BEACH domain"/>
    <property type="match status" value="1"/>
</dbReference>
<feature type="region of interest" description="Disordered" evidence="19">
    <location>
        <begin position="167"/>
        <end position="192"/>
    </location>
</feature>
<keyword evidence="8 18" id="KW-0853">WD repeat</keyword>
<evidence type="ECO:0000256" key="18">
    <source>
        <dbReference type="PROSITE-ProRule" id="PRU00221"/>
    </source>
</evidence>
<evidence type="ECO:0000259" key="20">
    <source>
        <dbReference type="PROSITE" id="PS50197"/>
    </source>
</evidence>
<evidence type="ECO:0000256" key="14">
    <source>
        <dbReference type="ARBA" id="ARBA00023228"/>
    </source>
</evidence>
<name>A0ABD0X094_UMBPY</name>
<evidence type="ECO:0000256" key="4">
    <source>
        <dbReference type="ARBA" id="ARBA00004514"/>
    </source>
</evidence>
<evidence type="ECO:0000256" key="15">
    <source>
        <dbReference type="ARBA" id="ARBA00023329"/>
    </source>
</evidence>
<feature type="compositionally biased region" description="Polar residues" evidence="19">
    <location>
        <begin position="1642"/>
        <end position="1654"/>
    </location>
</feature>
<feature type="region of interest" description="Disordered" evidence="19">
    <location>
        <begin position="1065"/>
        <end position="1117"/>
    </location>
</feature>
<dbReference type="InterPro" id="IPR001680">
    <property type="entry name" value="WD40_rpt"/>
</dbReference>
<dbReference type="GO" id="GO:0031902">
    <property type="term" value="C:late endosome membrane"/>
    <property type="evidence" value="ECO:0007669"/>
    <property type="project" value="UniProtKB-SubCell"/>
</dbReference>
<evidence type="ECO:0000256" key="1">
    <source>
        <dbReference type="ARBA" id="ARBA00004173"/>
    </source>
</evidence>
<dbReference type="SMART" id="SM01026">
    <property type="entry name" value="Beach"/>
    <property type="match status" value="1"/>
</dbReference>
<evidence type="ECO:0000256" key="19">
    <source>
        <dbReference type="SAM" id="MobiDB-lite"/>
    </source>
</evidence>
<keyword evidence="15" id="KW-0968">Cytoplasmic vesicle</keyword>
<dbReference type="PANTHER" id="PTHR44662">
    <property type="entry name" value="WD REPEAT-CONTAINING PROTEIN 81"/>
    <property type="match status" value="1"/>
</dbReference>
<evidence type="ECO:0000256" key="7">
    <source>
        <dbReference type="ARBA" id="ARBA00022490"/>
    </source>
</evidence>
<evidence type="ECO:0000256" key="5">
    <source>
        <dbReference type="ARBA" id="ARBA00004652"/>
    </source>
</evidence>
<dbReference type="GO" id="GO:0000421">
    <property type="term" value="C:autophagosome membrane"/>
    <property type="evidence" value="ECO:0007669"/>
    <property type="project" value="UniProtKB-SubCell"/>
</dbReference>
<dbReference type="InterPro" id="IPR052651">
    <property type="entry name" value="WDR81"/>
</dbReference>
<feature type="compositionally biased region" description="Low complexity" evidence="19">
    <location>
        <begin position="666"/>
        <end position="678"/>
    </location>
</feature>
<dbReference type="SUPFAM" id="SSF50978">
    <property type="entry name" value="WD40 repeat-like"/>
    <property type="match status" value="1"/>
</dbReference>
<feature type="compositionally biased region" description="Low complexity" evidence="19">
    <location>
        <begin position="1065"/>
        <end position="1074"/>
    </location>
</feature>
<evidence type="ECO:0000313" key="21">
    <source>
        <dbReference type="EMBL" id="KAL0973221.1"/>
    </source>
</evidence>
<dbReference type="Pfam" id="PF02138">
    <property type="entry name" value="Beach"/>
    <property type="match status" value="2"/>
</dbReference>
<keyword evidence="11" id="KW-0809">Transit peptide</keyword>
<organism evidence="21 22">
    <name type="scientific">Umbra pygmaea</name>
    <name type="common">Eastern mudminnow</name>
    <dbReference type="NCBI Taxonomy" id="75934"/>
    <lineage>
        <taxon>Eukaryota</taxon>
        <taxon>Metazoa</taxon>
        <taxon>Chordata</taxon>
        <taxon>Craniata</taxon>
        <taxon>Vertebrata</taxon>
        <taxon>Euteleostomi</taxon>
        <taxon>Actinopterygii</taxon>
        <taxon>Neopterygii</taxon>
        <taxon>Teleostei</taxon>
        <taxon>Protacanthopterygii</taxon>
        <taxon>Esociformes</taxon>
        <taxon>Umbridae</taxon>
        <taxon>Umbra</taxon>
    </lineage>
</organism>
<proteinExistence type="inferred from homology"/>
<evidence type="ECO:0000256" key="8">
    <source>
        <dbReference type="ARBA" id="ARBA00022574"/>
    </source>
</evidence>
<gene>
    <name evidence="21" type="ORF">UPYG_G00200520</name>
</gene>
<feature type="repeat" description="WD" evidence="18">
    <location>
        <begin position="1773"/>
        <end position="1804"/>
    </location>
</feature>
<dbReference type="CDD" id="cd06071">
    <property type="entry name" value="Beach"/>
    <property type="match status" value="1"/>
</dbReference>
<evidence type="ECO:0000256" key="6">
    <source>
        <dbReference type="ARBA" id="ARBA00004656"/>
    </source>
</evidence>
<dbReference type="InterPro" id="IPR000409">
    <property type="entry name" value="BEACH_dom"/>
</dbReference>
<dbReference type="PROSITE" id="PS50197">
    <property type="entry name" value="BEACH"/>
    <property type="match status" value="1"/>
</dbReference>
<evidence type="ECO:0000256" key="2">
    <source>
        <dbReference type="ARBA" id="ARBA00004220"/>
    </source>
</evidence>
<comment type="subcellular location">
    <subcellularLocation>
        <location evidence="4">Cytoplasm</location>
        <location evidence="4">Cytosol</location>
    </subcellularLocation>
    <subcellularLocation>
        <location evidence="5">Cytoplasmic vesicle</location>
        <location evidence="5">Autophagosome membrane</location>
    </subcellularLocation>
    <subcellularLocation>
        <location evidence="2">Early endosome membrane</location>
        <topology evidence="2">Peripheral membrane protein</topology>
    </subcellularLocation>
    <subcellularLocation>
        <location evidence="3">Late endosome membrane</location>
    </subcellularLocation>
    <subcellularLocation>
        <location evidence="6">Lysosome membrane</location>
    </subcellularLocation>
    <subcellularLocation>
        <location evidence="1">Mitochondrion</location>
    </subcellularLocation>
</comment>
<evidence type="ECO:0000256" key="17">
    <source>
        <dbReference type="ARBA" id="ARBA00070555"/>
    </source>
</evidence>
<keyword evidence="10" id="KW-0967">Endosome</keyword>
<dbReference type="FunFam" id="2.130.10.10:FF:000355">
    <property type="entry name" value="WD repeat-containing protein 81 isoform X1"/>
    <property type="match status" value="1"/>
</dbReference>
<evidence type="ECO:0000256" key="13">
    <source>
        <dbReference type="ARBA" id="ARBA00023136"/>
    </source>
</evidence>
<feature type="region of interest" description="Disordered" evidence="19">
    <location>
        <begin position="666"/>
        <end position="696"/>
    </location>
</feature>
<dbReference type="GO" id="GO:0005829">
    <property type="term" value="C:cytosol"/>
    <property type="evidence" value="ECO:0007669"/>
    <property type="project" value="UniProtKB-SubCell"/>
</dbReference>
<dbReference type="Gene3D" id="1.10.1540.10">
    <property type="entry name" value="BEACH domain"/>
    <property type="match status" value="1"/>
</dbReference>
<keyword evidence="22" id="KW-1185">Reference proteome</keyword>
<keyword evidence="7" id="KW-0963">Cytoplasm</keyword>
<keyword evidence="13" id="KW-0472">Membrane</keyword>
<dbReference type="GO" id="GO:0031901">
    <property type="term" value="C:early endosome membrane"/>
    <property type="evidence" value="ECO:0007669"/>
    <property type="project" value="UniProtKB-SubCell"/>
</dbReference>
<feature type="compositionally biased region" description="Acidic residues" evidence="19">
    <location>
        <begin position="1219"/>
        <end position="1237"/>
    </location>
</feature>
<comment type="similarity">
    <text evidence="16">Belongs to the WD repeat WDR81 family.</text>
</comment>
<evidence type="ECO:0000256" key="10">
    <source>
        <dbReference type="ARBA" id="ARBA00022753"/>
    </source>
</evidence>
<evidence type="ECO:0000256" key="3">
    <source>
        <dbReference type="ARBA" id="ARBA00004414"/>
    </source>
</evidence>
<evidence type="ECO:0000313" key="22">
    <source>
        <dbReference type="Proteomes" id="UP001557470"/>
    </source>
</evidence>
<keyword evidence="12" id="KW-0496">Mitochondrion</keyword>
<dbReference type="PROSITE" id="PS50082">
    <property type="entry name" value="WD_REPEATS_2"/>
    <property type="match status" value="1"/>
</dbReference>
<feature type="region of interest" description="Disordered" evidence="19">
    <location>
        <begin position="1597"/>
        <end position="1654"/>
    </location>
</feature>
<evidence type="ECO:0000256" key="9">
    <source>
        <dbReference type="ARBA" id="ARBA00022737"/>
    </source>
</evidence>
<feature type="compositionally biased region" description="Polar residues" evidence="19">
    <location>
        <begin position="1240"/>
        <end position="1251"/>
    </location>
</feature>
<keyword evidence="14" id="KW-0458">Lysosome</keyword>
<dbReference type="InterPro" id="IPR015943">
    <property type="entry name" value="WD40/YVTN_repeat-like_dom_sf"/>
</dbReference>
<comment type="caution">
    <text evidence="21">The sequence shown here is derived from an EMBL/GenBank/DDBJ whole genome shotgun (WGS) entry which is preliminary data.</text>
</comment>
<sequence>MEWLMCAVENDLGVDRRQLGAGPRPQELVALVHTRWVMGLRERRVTRCGRSDSSSDTEIRTYLQRSLVKLPPGWTRVCIQGLRKSKLSYRLARDLGCQLDSLESFMKTMQGVSHCNFRNQWREAHRSRVQPYAGAAEKLHVVAIDAVRQALQKLFCSPLISVPVSPSLSPARDKEKDNSFSPSWSSSKKPTDQLCPNVLPAECLLESAEMLYVVLPYTQYSLHDIVTYSPAKLANSHAKVLFILYQVLIALRACQASGLSCGELSLQDIAVDEHLCSRLKVNLAHYEELGVDVDCEAPVPRSITVRDLSPGMKSGSEEKLCKDCFDELKALALDWVHERVTNFQYLMELNRLAGRRDGDPNYHPVLPWVVDFTVPYGKFRDLRRSKFRLNKGDKQLDFTYEMTKEALAAAVANGGGAGGVGADLGLAGSVGAGASGQAEHLHVPHHISDVLSDITYYVYKARQTPKSVLCSHVRSQWEPNEYPASMERIQSWTPDECIPEFYTDPSIFRSIHPDMPDLEVPPWCNSYEEFVEVHRRLLESREVSQQLHYWIDLTFGYKLSGKEAVKAKNVCLHLVDNHTHLTSYGVVQLFDQPHPPRMAPYQYSSPEPPLLGPATLNVPSQKIPATDALAESLDGMVLEATACESSGWTAVDRDEDLEQGMEALDSLSGGATTGSSSSVPLPLRSTPGAGGKTAGEQPAMVVSQSPNSFPGEGAAGNASGVLGSGIRSAMLQRAGAINKKHGEGSVSNFSEDFKITLPEGFSPLQPLEELEKLNNFLVKSLHAGVWHQTDCSKQREGALECVPSLAELYQRDMQALGVLIAEIFLSSKLRGVKPGSPLSERFQAVIKLCSASLRDIPLPLHHALHTLLHLRRHSSVASGEKAVCPRPLLFKYNAIDEGLPPPNPDQLLSPFLSPLPFPTYFPALYDFIYSYNSNMEGTCSLQGRDVVFHLWQQLETLLQGVITAEGLEILLPFVLALMSDESTAVYAAWYLFEPISRVLGPRNAAKYLLKPLVSVYENPRCLRGRFYLYTDCFVLQLIVRLGLQAFLSSLLPHVLQIITGFESCSSASGKASKGLRGGACDLGEEEEEEEEEFQEGRPSSGSVSGKVRAGSGATGGDPGLVDYSSGISLNDQVFLSEGEDFQNGFYVNNGAGGGSGGKLQGHNSPASGGREQDQESLSVGKLSDKSSASEVSVGDGDSTRDRASLKSADSSQDLKQASEEEGAELEEDEAEEREAEDGSGPSTGVTLSGGTEETVATLEGDFVNGMEIDDAQKDLGEEEDPDPSEDSEEKEHKILLDTVCKTVRWLSAKLGPTVTSRYLARNLLRLLTTCYIGPEKHQFRAPVVLEDRSLESVGLGSVYERKPVVGDQTAGPVLDCLIYIAHLYGEPVLTYQYLPYIGYLVSPPVSCRLNTRKEAGLLGAVVLTQKIIVFLSDSTLMDMLMKINQDVLLPLLDLLTSPKMGFPSGVQTRSAVCLKTLSLMALICLRIGREMVQQHMADTLERFFAVFSLLHCLQGQMESAPRREVGEGTMLDMRTPEGSELRCELGVLEELQAVFNAEMAYASYIPFYCLIGDVAIRKLVSNHELVWRLAQTYHSRVSPGSLESNSPAGIKERSEMPPTPSSVLPSPGMGRQMGRSPFPAPYNTSTSLSSDTLPESGTFGSHLVGNRIQVMRGPETGAGSPNLVSLDNWGHPRSSHAQHVIPTALSSAAPPPSSFSSAAWVVGPTPEDSALKQDLPRSARSLQGNWLAYWQYEIGFNQQDPHFHFHQIRLQSFLGHAGTAKCLAPLAGEDYFLSGSKDKTVKLWPLYNHGDGTQEVEPRLTYTDHKKSVFYVGQLEALQEVVSCDGTIHLWDQFTGKPIRSYEALDGKNPITAVTTMPAPHCSVVFGSADSVLRFIDPRKPGLQHEFRLAYNNVSAGLIRYLAVSPGGRTVAAGFSSGLIVLLDARTGLVLRGWPAHEGDILQMKAAEGNLIISSSTDHTLTVWKDLEQKPLHQYKSPSDPVHAFDLYGSEIVAGTVANKIGVYSMMDISAGPASSTKLSAENFRGTLTSLAVLPTKRLLLLGSENGAIRLLA</sequence>
<protein>
    <recommendedName>
        <fullName evidence="17">WD repeat-containing protein 81</fullName>
    </recommendedName>
</protein>
<evidence type="ECO:0000256" key="12">
    <source>
        <dbReference type="ARBA" id="ARBA00023128"/>
    </source>
</evidence>